<keyword evidence="4" id="KW-0560">Oxidoreductase</keyword>
<gene>
    <name evidence="9" type="ORF">SAMN05216207_102659</name>
</gene>
<reference evidence="9 10" key="1">
    <citation type="submission" date="2016-10" db="EMBL/GenBank/DDBJ databases">
        <authorList>
            <person name="de Groot N.N."/>
        </authorList>
    </citation>
    <scope>NUCLEOTIDE SEQUENCE [LARGE SCALE GENOMIC DNA]</scope>
    <source>
        <strain evidence="9 10">CGMCC 4.1877</strain>
    </source>
</reference>
<evidence type="ECO:0000259" key="8">
    <source>
        <dbReference type="Pfam" id="PF08240"/>
    </source>
</evidence>
<evidence type="ECO:0000259" key="7">
    <source>
        <dbReference type="Pfam" id="PF00107"/>
    </source>
</evidence>
<organism evidence="9 10">
    <name type="scientific">Pseudonocardia ammonioxydans</name>
    <dbReference type="NCBI Taxonomy" id="260086"/>
    <lineage>
        <taxon>Bacteria</taxon>
        <taxon>Bacillati</taxon>
        <taxon>Actinomycetota</taxon>
        <taxon>Actinomycetes</taxon>
        <taxon>Pseudonocardiales</taxon>
        <taxon>Pseudonocardiaceae</taxon>
        <taxon>Pseudonocardia</taxon>
    </lineage>
</organism>
<dbReference type="Proteomes" id="UP000199614">
    <property type="component" value="Unassembled WGS sequence"/>
</dbReference>
<evidence type="ECO:0000256" key="3">
    <source>
        <dbReference type="ARBA" id="ARBA00022833"/>
    </source>
</evidence>
<protein>
    <recommendedName>
        <fullName evidence="5">alcohol dehydrogenase (NADP(+))</fullName>
        <ecNumber evidence="5">1.1.1.2</ecNumber>
    </recommendedName>
</protein>
<dbReference type="InterPro" id="IPR013154">
    <property type="entry name" value="ADH-like_N"/>
</dbReference>
<dbReference type="InterPro" id="IPR011032">
    <property type="entry name" value="GroES-like_sf"/>
</dbReference>
<evidence type="ECO:0000256" key="5">
    <source>
        <dbReference type="ARBA" id="ARBA00024074"/>
    </source>
</evidence>
<proteinExistence type="predicted"/>
<dbReference type="EMBL" id="FOUY01000026">
    <property type="protein sequence ID" value="SFN98882.1"/>
    <property type="molecule type" value="Genomic_DNA"/>
</dbReference>
<dbReference type="Pfam" id="PF08240">
    <property type="entry name" value="ADH_N"/>
    <property type="match status" value="1"/>
</dbReference>
<dbReference type="FunFam" id="3.40.50.720:FF:000022">
    <property type="entry name" value="Cinnamyl alcohol dehydrogenase"/>
    <property type="match status" value="1"/>
</dbReference>
<accession>A0A1I5DI33</accession>
<evidence type="ECO:0000256" key="6">
    <source>
        <dbReference type="ARBA" id="ARBA00048262"/>
    </source>
</evidence>
<dbReference type="EC" id="1.1.1.2" evidence="5"/>
<feature type="domain" description="Alcohol dehydrogenase-like C-terminal" evidence="7">
    <location>
        <begin position="93"/>
        <end position="211"/>
    </location>
</feature>
<dbReference type="Gene3D" id="3.90.180.10">
    <property type="entry name" value="Medium-chain alcohol dehydrogenases, catalytic domain"/>
    <property type="match status" value="2"/>
</dbReference>
<comment type="cofactor">
    <cofactor evidence="1">
        <name>Zn(2+)</name>
        <dbReference type="ChEBI" id="CHEBI:29105"/>
    </cofactor>
</comment>
<dbReference type="InterPro" id="IPR013149">
    <property type="entry name" value="ADH-like_C"/>
</dbReference>
<dbReference type="AlphaFoldDB" id="A0A1I5DI33"/>
<dbReference type="InterPro" id="IPR047109">
    <property type="entry name" value="CAD-like"/>
</dbReference>
<keyword evidence="10" id="KW-1185">Reference proteome</keyword>
<feature type="domain" description="Alcohol dehydrogenase-like N-terminal" evidence="8">
    <location>
        <begin position="1"/>
        <end position="82"/>
    </location>
</feature>
<evidence type="ECO:0000256" key="4">
    <source>
        <dbReference type="ARBA" id="ARBA00023002"/>
    </source>
</evidence>
<evidence type="ECO:0000256" key="1">
    <source>
        <dbReference type="ARBA" id="ARBA00001947"/>
    </source>
</evidence>
<evidence type="ECO:0000313" key="9">
    <source>
        <dbReference type="EMBL" id="SFN98882.1"/>
    </source>
</evidence>
<keyword evidence="2" id="KW-0479">Metal-binding</keyword>
<dbReference type="GO" id="GO:0046872">
    <property type="term" value="F:metal ion binding"/>
    <property type="evidence" value="ECO:0007669"/>
    <property type="project" value="UniProtKB-KW"/>
</dbReference>
<name>A0A1I5DI33_PSUAM</name>
<dbReference type="InterPro" id="IPR036291">
    <property type="entry name" value="NAD(P)-bd_dom_sf"/>
</dbReference>
<evidence type="ECO:0000313" key="10">
    <source>
        <dbReference type="Proteomes" id="UP000199614"/>
    </source>
</evidence>
<dbReference type="SUPFAM" id="SSF51735">
    <property type="entry name" value="NAD(P)-binding Rossmann-fold domains"/>
    <property type="match status" value="1"/>
</dbReference>
<dbReference type="Gene3D" id="3.40.50.720">
    <property type="entry name" value="NAD(P)-binding Rossmann-like Domain"/>
    <property type="match status" value="1"/>
</dbReference>
<evidence type="ECO:0000256" key="2">
    <source>
        <dbReference type="ARBA" id="ARBA00022723"/>
    </source>
</evidence>
<dbReference type="Pfam" id="PF00107">
    <property type="entry name" value="ADH_zinc_N"/>
    <property type="match status" value="1"/>
</dbReference>
<dbReference type="STRING" id="260086.SAMN05216207_102659"/>
<dbReference type="SUPFAM" id="SSF50129">
    <property type="entry name" value="GroES-like"/>
    <property type="match status" value="1"/>
</dbReference>
<dbReference type="PANTHER" id="PTHR42683">
    <property type="entry name" value="ALDEHYDE REDUCTASE"/>
    <property type="match status" value="1"/>
</dbReference>
<sequence length="251" mass="26199">MTGVVEAVGSAVDDLSPGERVAVGNIIGSCRRCSACRQGRENACKTFPTLTYGGLDPHLGGTTRGGFSTHIVVDRYFTYVLPETLDPAAAAPLLAVKYARALGARVVAFTTSPAKRDAALALGADDVVLTRDADAMAAAFRSVDLMLDTTGVAVDLAPYLRVLAVDGTYALVGIPPEPLTIDPMDLVVGEKRIVGTGSGGVPVTRQMLDFSAAHGITADVEVVPPDRLGAALDRLARGDVRFRFVVDMTGL</sequence>
<dbReference type="GO" id="GO:0008106">
    <property type="term" value="F:alcohol dehydrogenase (NADP+) activity"/>
    <property type="evidence" value="ECO:0007669"/>
    <property type="project" value="UniProtKB-EC"/>
</dbReference>
<comment type="catalytic activity">
    <reaction evidence="6">
        <text>a primary alcohol + NADP(+) = an aldehyde + NADPH + H(+)</text>
        <dbReference type="Rhea" id="RHEA:15937"/>
        <dbReference type="ChEBI" id="CHEBI:15378"/>
        <dbReference type="ChEBI" id="CHEBI:15734"/>
        <dbReference type="ChEBI" id="CHEBI:17478"/>
        <dbReference type="ChEBI" id="CHEBI:57783"/>
        <dbReference type="ChEBI" id="CHEBI:58349"/>
        <dbReference type="EC" id="1.1.1.2"/>
    </reaction>
</comment>
<keyword evidence="3" id="KW-0862">Zinc</keyword>